<feature type="compositionally biased region" description="Basic and acidic residues" evidence="1">
    <location>
        <begin position="64"/>
        <end position="79"/>
    </location>
</feature>
<feature type="region of interest" description="Disordered" evidence="1">
    <location>
        <begin position="1"/>
        <end position="95"/>
    </location>
</feature>
<feature type="compositionally biased region" description="Acidic residues" evidence="1">
    <location>
        <begin position="337"/>
        <end position="348"/>
    </location>
</feature>
<feature type="region of interest" description="Disordered" evidence="1">
    <location>
        <begin position="110"/>
        <end position="167"/>
    </location>
</feature>
<feature type="region of interest" description="Disordered" evidence="1">
    <location>
        <begin position="469"/>
        <end position="509"/>
    </location>
</feature>
<dbReference type="PROSITE" id="PS50982">
    <property type="entry name" value="MBD"/>
    <property type="match status" value="1"/>
</dbReference>
<feature type="compositionally biased region" description="Low complexity" evidence="1">
    <location>
        <begin position="469"/>
        <end position="503"/>
    </location>
</feature>
<dbReference type="SMART" id="SM00391">
    <property type="entry name" value="MBD"/>
    <property type="match status" value="1"/>
</dbReference>
<protein>
    <recommendedName>
        <fullName evidence="2">MBD domain-containing protein</fullName>
    </recommendedName>
</protein>
<feature type="region of interest" description="Disordered" evidence="1">
    <location>
        <begin position="429"/>
        <end position="454"/>
    </location>
</feature>
<dbReference type="AlphaFoldDB" id="A0A0K8SS68"/>
<evidence type="ECO:0000256" key="1">
    <source>
        <dbReference type="SAM" id="MobiDB-lite"/>
    </source>
</evidence>
<dbReference type="CDD" id="cd15489">
    <property type="entry name" value="PHD_SF"/>
    <property type="match status" value="1"/>
</dbReference>
<dbReference type="Gene3D" id="3.80.10.10">
    <property type="entry name" value="Ribonuclease Inhibitor"/>
    <property type="match status" value="1"/>
</dbReference>
<feature type="compositionally biased region" description="Basic and acidic residues" evidence="1">
    <location>
        <begin position="261"/>
        <end position="278"/>
    </location>
</feature>
<dbReference type="InterPro" id="IPR011011">
    <property type="entry name" value="Znf_FYVE_PHD"/>
</dbReference>
<dbReference type="GO" id="GO:0003677">
    <property type="term" value="F:DNA binding"/>
    <property type="evidence" value="ECO:0007669"/>
    <property type="project" value="InterPro"/>
</dbReference>
<dbReference type="InterPro" id="IPR016177">
    <property type="entry name" value="DNA-bd_dom_sf"/>
</dbReference>
<dbReference type="PANTHER" id="PTHR15739:SF5">
    <property type="entry name" value="LD23158P"/>
    <property type="match status" value="1"/>
</dbReference>
<dbReference type="InterPro" id="IPR032675">
    <property type="entry name" value="LRR_dom_sf"/>
</dbReference>
<proteinExistence type="predicted"/>
<accession>A0A0K8SS68</accession>
<dbReference type="Pfam" id="PF01429">
    <property type="entry name" value="MBD"/>
    <property type="match status" value="1"/>
</dbReference>
<dbReference type="EMBL" id="GBRD01009825">
    <property type="protein sequence ID" value="JAG55999.1"/>
    <property type="molecule type" value="Transcribed_RNA"/>
</dbReference>
<dbReference type="InterPro" id="IPR052283">
    <property type="entry name" value="GenomicStab_NeuMorph_Reg"/>
</dbReference>
<dbReference type="InterPro" id="IPR036047">
    <property type="entry name" value="F-box-like_dom_sf"/>
</dbReference>
<name>A0A0K8SS68_LYGHE</name>
<dbReference type="InterPro" id="IPR001810">
    <property type="entry name" value="F-box_dom"/>
</dbReference>
<organism evidence="3">
    <name type="scientific">Lygus hesperus</name>
    <name type="common">Western plant bug</name>
    <dbReference type="NCBI Taxonomy" id="30085"/>
    <lineage>
        <taxon>Eukaryota</taxon>
        <taxon>Metazoa</taxon>
        <taxon>Ecdysozoa</taxon>
        <taxon>Arthropoda</taxon>
        <taxon>Hexapoda</taxon>
        <taxon>Insecta</taxon>
        <taxon>Pterygota</taxon>
        <taxon>Neoptera</taxon>
        <taxon>Paraneoptera</taxon>
        <taxon>Hemiptera</taxon>
        <taxon>Heteroptera</taxon>
        <taxon>Panheteroptera</taxon>
        <taxon>Cimicomorpha</taxon>
        <taxon>Miridae</taxon>
        <taxon>Mirini</taxon>
        <taxon>Lygus</taxon>
    </lineage>
</organism>
<dbReference type="InterPro" id="IPR013083">
    <property type="entry name" value="Znf_RING/FYVE/PHD"/>
</dbReference>
<dbReference type="SUPFAM" id="SSF54171">
    <property type="entry name" value="DNA-binding domain"/>
    <property type="match status" value="1"/>
</dbReference>
<feature type="domain" description="MBD" evidence="2">
    <location>
        <begin position="182"/>
        <end position="255"/>
    </location>
</feature>
<feature type="compositionally biased region" description="Polar residues" evidence="1">
    <location>
        <begin position="297"/>
        <end position="306"/>
    </location>
</feature>
<feature type="region of interest" description="Disordered" evidence="1">
    <location>
        <begin position="261"/>
        <end position="349"/>
    </location>
</feature>
<feature type="compositionally biased region" description="Low complexity" evidence="1">
    <location>
        <begin position="54"/>
        <end position="63"/>
    </location>
</feature>
<reference evidence="3" key="1">
    <citation type="submission" date="2014-09" db="EMBL/GenBank/DDBJ databases">
        <authorList>
            <person name="Magalhaes I.L.F."/>
            <person name="Oliveira U."/>
            <person name="Santos F.R."/>
            <person name="Vidigal T.H.D.A."/>
            <person name="Brescovit A.D."/>
            <person name="Santos A.J."/>
        </authorList>
    </citation>
    <scope>NUCLEOTIDE SEQUENCE</scope>
</reference>
<dbReference type="Gene3D" id="1.20.1280.50">
    <property type="match status" value="1"/>
</dbReference>
<dbReference type="Pfam" id="PF12937">
    <property type="entry name" value="F-box-like"/>
    <property type="match status" value="1"/>
</dbReference>
<evidence type="ECO:0000313" key="3">
    <source>
        <dbReference type="EMBL" id="JAG55999.1"/>
    </source>
</evidence>
<evidence type="ECO:0000259" key="2">
    <source>
        <dbReference type="PROSITE" id="PS50982"/>
    </source>
</evidence>
<dbReference type="CDD" id="cd00122">
    <property type="entry name" value="MBD"/>
    <property type="match status" value="1"/>
</dbReference>
<feature type="compositionally biased region" description="Polar residues" evidence="1">
    <location>
        <begin position="432"/>
        <end position="445"/>
    </location>
</feature>
<dbReference type="SUPFAM" id="SSF81383">
    <property type="entry name" value="F-box domain"/>
    <property type="match status" value="1"/>
</dbReference>
<dbReference type="PANTHER" id="PTHR15739">
    <property type="entry name" value="ZINC FINGER PROTEIN"/>
    <property type="match status" value="1"/>
</dbReference>
<dbReference type="SUPFAM" id="SSF57903">
    <property type="entry name" value="FYVE/PHD zinc finger"/>
    <property type="match status" value="1"/>
</dbReference>
<feature type="compositionally biased region" description="Basic and acidic residues" evidence="1">
    <location>
        <begin position="123"/>
        <end position="134"/>
    </location>
</feature>
<feature type="region of interest" description="Disordered" evidence="1">
    <location>
        <begin position="962"/>
        <end position="998"/>
    </location>
</feature>
<dbReference type="SUPFAM" id="SSF52047">
    <property type="entry name" value="RNI-like"/>
    <property type="match status" value="1"/>
</dbReference>
<dbReference type="Gene3D" id="3.30.40.10">
    <property type="entry name" value="Zinc/RING finger domain, C3HC4 (zinc finger)"/>
    <property type="match status" value="1"/>
</dbReference>
<feature type="compositionally biased region" description="Polar residues" evidence="1">
    <location>
        <begin position="279"/>
        <end position="288"/>
    </location>
</feature>
<dbReference type="Gene3D" id="3.30.890.10">
    <property type="entry name" value="Methyl-cpg-binding Protein 2, Chain A"/>
    <property type="match status" value="1"/>
</dbReference>
<dbReference type="InterPro" id="IPR001739">
    <property type="entry name" value="Methyl_CpG_DNA-bd"/>
</dbReference>
<sequence length="1044" mass="113099">MSGAASDPKAEAMEVNEDEISNGLSDTMDVNESKGENPVAESKKPGKITRVSRKSSSSVSSERSASKESSKHSEGKDQKLNSSSDDEDFLGFSLPIDGSAREKYLRFLRKEKVSTGKENVPSGKDDDTTGKDNEPALVDDDVQSQSDKMSVENVDSDSNAENTTPTKSVVTKSVSVKKSSIDIDKDEYKKPFEFGWVREVVYRTSSLNSSERTRRSADVYYYTPSGKKVRSSREVADYLTGELSIANFTFVKEPIGVNDPKKEIVRHAEPNRSLRSGDESSSPQQKKATPTIRAKPKSTNEVQGKGTTPKVAFKFTNKKLSAGKKPDKSRKSIGGTEIEDDSSEDTDWDMVQKNPTREVCSIECRLAMGLIPTLQCVSCLCLYHPECVGVQQDKLSASKPYSCKNCQGISGQQSTAPKTNNVPQPPALIPLSPQNTSGIPRIKSTSKSDAKTNPRQNIVGTVTTWLPSSSSIQVSQSSPTPKTSTTSTTMSVTPTSSTKPSTSEGPRQGLLEIGSNAFVVVPRTNVVNVSNQTSAAPAVAATANTVNPSQTQTNGILLVPLSIQPPDSTLADSTSVSNPIRTVNPGVVAAGSAANVETNGLKRVSDSSVDDDAPPAKVSVKVKEVPPKYLPNNFFSMSNAVTMSMHYFFQYLKVHELLRATQVNKTWHFIATHQSLWETVRMKNSKVRDFEGFGNALRKYNTKSLDLRKMITPESPEATTEMWSRLASVISTLPNLKRVDFGRCAPSAIEVVAAACSHLESVTSLSIRGSDLNLSPITNCLNLVELKLKSFGGIDVKNLHLLKQLTNLKSLYLTSVKNLEGIDQALPESLENLELGECVKLPEKFAVSALPKLVNLKRLRLERGGTGCPTLPILHTIASLPKLTQLELINFDIKPGFDKALSKCTNIKILLIIPTYVTQSATTNHVVMGGVSKLSASLQYFIWGLTLELLRVTDLFIDQVEGGKSKSGGATGRKTGAGDSIPILKPLGEDGSDSSREGSASQVDILGLPKLQRVLSTLLPQTKIKILKIPLSATWRQTVTDIPV</sequence>